<dbReference type="InterPro" id="IPR000073">
    <property type="entry name" value="AB_hydrolase_1"/>
</dbReference>
<dbReference type="RefSeq" id="WP_188644935.1">
    <property type="nucleotide sequence ID" value="NZ_BMKL01000001.1"/>
</dbReference>
<reference evidence="9" key="1">
    <citation type="journal article" date="2019" name="Int. J. Syst. Evol. Microbiol.">
        <title>The Global Catalogue of Microorganisms (GCM) 10K type strain sequencing project: providing services to taxonomists for standard genome sequencing and annotation.</title>
        <authorList>
            <consortium name="The Broad Institute Genomics Platform"/>
            <consortium name="The Broad Institute Genome Sequencing Center for Infectious Disease"/>
            <person name="Wu L."/>
            <person name="Ma J."/>
        </authorList>
    </citation>
    <scope>NUCLEOTIDE SEQUENCE [LARGE SCALE GENOMIC DNA]</scope>
    <source>
        <strain evidence="9">CGMCC 1.15959</strain>
    </source>
</reference>
<dbReference type="Pfam" id="PF07167">
    <property type="entry name" value="PhaC_N"/>
    <property type="match status" value="1"/>
</dbReference>
<dbReference type="PANTHER" id="PTHR36837:SF5">
    <property type="entry name" value="POLY-3-HYDROXYBUTYRATE SYNTHASE"/>
    <property type="match status" value="1"/>
</dbReference>
<gene>
    <name evidence="8" type="ORF">GCM10011515_19280</name>
</gene>
<sequence length="621" mass="68513">MTDETTGNSDPFAAFLDYQGRSLQEIWDQFTPAARKDGDAPGAVAWGDMADWADAGRKLQAMWLEFMSGAGAPAGGPAPFDPAQFMLMSQGWMEAAQDGLAAQARLAEDGVKLWQGLLGASVAQTGAEPELPRKDRRFSDPAWRNNPAFALLHQTYLMLAEYFVSAAQRVEGVDPEKKEQLVFATRALVEAMSPDNFLLTNPVVLQRTIDTKGENLVKGMRHLIADLTRGQLTHTDPDAFRLGENIAITPGKVVHQTPLFQLIQYSPSTKEVLETPLVIFPPWINRFYILDLTPKKSFIKWAVDQGLTVFVVSWKSADASMRDVVWDDYIRAQIEAIDVVRERLGTKSVHAIGYCVAGTTLAATLAILARRGEADRVASATFFTAQVDFEQAGELRNFIDDGQLEMIGSLAQDGYLDGRYMAATFNLLRGRDLIWNYVVNNYLLGEDYPAFDLLHWNGDVTNLPAKWHAAYLRDLYQGNKLVVPDALEADGTPIDLTKIETPIYIQAGREDHIAPAASVWRMTRHVRGDTTFVLAGSGHIAGVVNHPDAGKYQYWTGDTTAVSLDDFVAGATEHKGSWWPHWRAWIEGLGGKMVAAKGRRVPGGNGDKVIEDAPGSYVKAR</sequence>
<dbReference type="Proteomes" id="UP000619041">
    <property type="component" value="Unassembled WGS sequence"/>
</dbReference>
<dbReference type="PANTHER" id="PTHR36837">
    <property type="entry name" value="POLY(3-HYDROXYALKANOATE) POLYMERASE SUBUNIT PHAC"/>
    <property type="match status" value="1"/>
</dbReference>
<protein>
    <submittedName>
        <fullName evidence="8">Class I poly(R)-hydroxyalkanoic acid synthase</fullName>
    </submittedName>
</protein>
<evidence type="ECO:0000256" key="3">
    <source>
        <dbReference type="ARBA" id="ARBA00022679"/>
    </source>
</evidence>
<feature type="region of interest" description="Disordered" evidence="5">
    <location>
        <begin position="600"/>
        <end position="621"/>
    </location>
</feature>
<keyword evidence="4" id="KW-0012">Acyltransferase</keyword>
<keyword evidence="9" id="KW-1185">Reference proteome</keyword>
<accession>A0ABQ1SBS6</accession>
<evidence type="ECO:0000313" key="9">
    <source>
        <dbReference type="Proteomes" id="UP000619041"/>
    </source>
</evidence>
<comment type="caution">
    <text evidence="8">The sequence shown here is derived from an EMBL/GenBank/DDBJ whole genome shotgun (WGS) entry which is preliminary data.</text>
</comment>
<dbReference type="Pfam" id="PF00561">
    <property type="entry name" value="Abhydrolase_1"/>
    <property type="match status" value="1"/>
</dbReference>
<evidence type="ECO:0000256" key="2">
    <source>
        <dbReference type="ARBA" id="ARBA00022490"/>
    </source>
</evidence>
<dbReference type="NCBIfam" id="TIGR01838">
    <property type="entry name" value="PHA_synth_I"/>
    <property type="match status" value="1"/>
</dbReference>
<dbReference type="InterPro" id="IPR010963">
    <property type="entry name" value="PHA_synth_I"/>
</dbReference>
<dbReference type="Gene3D" id="3.40.50.1820">
    <property type="entry name" value="alpha/beta hydrolase"/>
    <property type="match status" value="1"/>
</dbReference>
<feature type="domain" description="AB hydrolase-1" evidence="6">
    <location>
        <begin position="304"/>
        <end position="541"/>
    </location>
</feature>
<evidence type="ECO:0000259" key="6">
    <source>
        <dbReference type="Pfam" id="PF00561"/>
    </source>
</evidence>
<keyword evidence="3" id="KW-0808">Transferase</keyword>
<dbReference type="SUPFAM" id="SSF53474">
    <property type="entry name" value="alpha/beta-Hydrolases"/>
    <property type="match status" value="1"/>
</dbReference>
<dbReference type="EMBL" id="BMKL01000001">
    <property type="protein sequence ID" value="GGD99582.1"/>
    <property type="molecule type" value="Genomic_DNA"/>
</dbReference>
<evidence type="ECO:0000313" key="8">
    <source>
        <dbReference type="EMBL" id="GGD99582.1"/>
    </source>
</evidence>
<dbReference type="InterPro" id="IPR029058">
    <property type="entry name" value="AB_hydrolase_fold"/>
</dbReference>
<name>A0ABQ1SBS6_9SPHN</name>
<keyword evidence="2" id="KW-0963">Cytoplasm</keyword>
<evidence type="ECO:0000256" key="1">
    <source>
        <dbReference type="ARBA" id="ARBA00004496"/>
    </source>
</evidence>
<proteinExistence type="predicted"/>
<evidence type="ECO:0000259" key="7">
    <source>
        <dbReference type="Pfam" id="PF07167"/>
    </source>
</evidence>
<evidence type="ECO:0000256" key="4">
    <source>
        <dbReference type="ARBA" id="ARBA00023315"/>
    </source>
</evidence>
<comment type="subcellular location">
    <subcellularLocation>
        <location evidence="1">Cytoplasm</location>
    </subcellularLocation>
</comment>
<organism evidence="8 9">
    <name type="scientific">Tsuneonella deserti</name>
    <dbReference type="NCBI Taxonomy" id="2035528"/>
    <lineage>
        <taxon>Bacteria</taxon>
        <taxon>Pseudomonadati</taxon>
        <taxon>Pseudomonadota</taxon>
        <taxon>Alphaproteobacteria</taxon>
        <taxon>Sphingomonadales</taxon>
        <taxon>Erythrobacteraceae</taxon>
        <taxon>Tsuneonella</taxon>
    </lineage>
</organism>
<evidence type="ECO:0000256" key="5">
    <source>
        <dbReference type="SAM" id="MobiDB-lite"/>
    </source>
</evidence>
<dbReference type="InterPro" id="IPR051321">
    <property type="entry name" value="PHA/PHB_synthase"/>
</dbReference>
<feature type="domain" description="Poly-beta-hydroxybutyrate polymerase N-terminal" evidence="7">
    <location>
        <begin position="134"/>
        <end position="302"/>
    </location>
</feature>
<dbReference type="InterPro" id="IPR010941">
    <property type="entry name" value="PhaC_N"/>
</dbReference>